<dbReference type="GO" id="GO:0005829">
    <property type="term" value="C:cytosol"/>
    <property type="evidence" value="ECO:0007669"/>
    <property type="project" value="TreeGrafter"/>
</dbReference>
<dbReference type="NCBIfam" id="TIGR01549">
    <property type="entry name" value="HAD-SF-IA-v1"/>
    <property type="match status" value="1"/>
</dbReference>
<dbReference type="AlphaFoldDB" id="A0A1H4JDW0"/>
<dbReference type="SFLD" id="SFLDG01135">
    <property type="entry name" value="C1.5.6:_HAD__Beta-PGM__Phospha"/>
    <property type="match status" value="1"/>
</dbReference>
<proteinExistence type="predicted"/>
<accession>A0A1H4JDW0</accession>
<keyword evidence="2" id="KW-1185">Reference proteome</keyword>
<dbReference type="Gene3D" id="3.40.50.1000">
    <property type="entry name" value="HAD superfamily/HAD-like"/>
    <property type="match status" value="1"/>
</dbReference>
<dbReference type="GO" id="GO:0008967">
    <property type="term" value="F:phosphoglycolate phosphatase activity"/>
    <property type="evidence" value="ECO:0007669"/>
    <property type="project" value="TreeGrafter"/>
</dbReference>
<dbReference type="InterPro" id="IPR050155">
    <property type="entry name" value="HAD-like_hydrolase_sf"/>
</dbReference>
<dbReference type="PANTHER" id="PTHR43434">
    <property type="entry name" value="PHOSPHOGLYCOLATE PHOSPHATASE"/>
    <property type="match status" value="1"/>
</dbReference>
<reference evidence="1 2" key="1">
    <citation type="submission" date="2016-10" db="EMBL/GenBank/DDBJ databases">
        <authorList>
            <person name="de Groot N.N."/>
        </authorList>
    </citation>
    <scope>NUCLEOTIDE SEQUENCE [LARGE SCALE GENOMIC DNA]</scope>
    <source>
        <strain evidence="1 2">DSM 21799</strain>
    </source>
</reference>
<dbReference type="NCBIfam" id="TIGR01509">
    <property type="entry name" value="HAD-SF-IA-v3"/>
    <property type="match status" value="1"/>
</dbReference>
<dbReference type="SFLD" id="SFLDS00003">
    <property type="entry name" value="Haloacid_Dehalogenase"/>
    <property type="match status" value="1"/>
</dbReference>
<dbReference type="EMBL" id="FNRY01000001">
    <property type="protein sequence ID" value="SEB44265.1"/>
    <property type="molecule type" value="Genomic_DNA"/>
</dbReference>
<name>A0A1H4JDW0_9MICO</name>
<dbReference type="SUPFAM" id="SSF56784">
    <property type="entry name" value="HAD-like"/>
    <property type="match status" value="1"/>
</dbReference>
<protein>
    <submittedName>
        <fullName evidence="1">Haloacid dehalogenase superfamily, subfamily IA, variant 3 with third motif having DD or ED/haloacid dehalogenase superfamily, subfamily IA, variant 1 with third motif having Dx(3-4)D or Dx(3-4)E</fullName>
    </submittedName>
</protein>
<dbReference type="InterPro" id="IPR023198">
    <property type="entry name" value="PGP-like_dom2"/>
</dbReference>
<dbReference type="RefSeq" id="WP_091179739.1">
    <property type="nucleotide sequence ID" value="NZ_FNRY01000001.1"/>
</dbReference>
<dbReference type="Gene3D" id="1.10.150.240">
    <property type="entry name" value="Putative phosphatase, domain 2"/>
    <property type="match status" value="1"/>
</dbReference>
<sequence>MVNESAHGAALFDIDGTLVDSNYLHVEAWSHAFAEVGVEIDEWRIHRSIGMDGDTLLETLLGDAVDEHADTVKELHSKYYRDMRPRLRAFDGARDLLRDLSERDVDVVLATSAQPEELGMLREVLDAEKFIAQFTASSDVKEAKPRPDIFEVALQKVGAAASASVVVGDTVWDVEAASRAGLPCIGVLSGGVSRAELDDAGAVAVYADVAELHEQLEASPLARLL</sequence>
<evidence type="ECO:0000313" key="2">
    <source>
        <dbReference type="Proteomes" id="UP000199183"/>
    </source>
</evidence>
<evidence type="ECO:0000313" key="1">
    <source>
        <dbReference type="EMBL" id="SEB44265.1"/>
    </source>
</evidence>
<dbReference type="GO" id="GO:0006281">
    <property type="term" value="P:DNA repair"/>
    <property type="evidence" value="ECO:0007669"/>
    <property type="project" value="TreeGrafter"/>
</dbReference>
<dbReference type="InterPro" id="IPR006439">
    <property type="entry name" value="HAD-SF_hydro_IA"/>
</dbReference>
<dbReference type="InterPro" id="IPR041492">
    <property type="entry name" value="HAD_2"/>
</dbReference>
<dbReference type="OrthoDB" id="9793014at2"/>
<organism evidence="1 2">
    <name type="scientific">Paramicrobacterium humi</name>
    <dbReference type="NCBI Taxonomy" id="640635"/>
    <lineage>
        <taxon>Bacteria</taxon>
        <taxon>Bacillati</taxon>
        <taxon>Actinomycetota</taxon>
        <taxon>Actinomycetes</taxon>
        <taxon>Micrococcales</taxon>
        <taxon>Microbacteriaceae</taxon>
        <taxon>Paramicrobacterium</taxon>
    </lineage>
</organism>
<gene>
    <name evidence="1" type="ORF">SAMN04489806_0638</name>
</gene>
<dbReference type="Pfam" id="PF13419">
    <property type="entry name" value="HAD_2"/>
    <property type="match status" value="1"/>
</dbReference>
<dbReference type="InterPro" id="IPR036412">
    <property type="entry name" value="HAD-like_sf"/>
</dbReference>
<dbReference type="InterPro" id="IPR023214">
    <property type="entry name" value="HAD_sf"/>
</dbReference>
<dbReference type="STRING" id="640635.SAMN04489806_0638"/>
<dbReference type="SFLD" id="SFLDG01129">
    <property type="entry name" value="C1.5:_HAD__Beta-PGM__Phosphata"/>
    <property type="match status" value="1"/>
</dbReference>
<dbReference type="Proteomes" id="UP000199183">
    <property type="component" value="Unassembled WGS sequence"/>
</dbReference>
<dbReference type="PANTHER" id="PTHR43434:SF16">
    <property type="entry name" value="BLL8046 PROTEIN"/>
    <property type="match status" value="1"/>
</dbReference>